<dbReference type="InterPro" id="IPR013655">
    <property type="entry name" value="PAS_fold_3"/>
</dbReference>
<evidence type="ECO:0000259" key="8">
    <source>
        <dbReference type="PROSITE" id="PS50112"/>
    </source>
</evidence>
<dbReference type="PANTHER" id="PTHR43304">
    <property type="entry name" value="PHYTOCHROME-LIKE PROTEIN CPH1"/>
    <property type="match status" value="1"/>
</dbReference>
<dbReference type="InterPro" id="IPR001610">
    <property type="entry name" value="PAC"/>
</dbReference>
<dbReference type="Proteomes" id="UP000308054">
    <property type="component" value="Unassembled WGS sequence"/>
</dbReference>
<gene>
    <name evidence="10" type="ORF">E5163_09285</name>
</gene>
<evidence type="ECO:0000256" key="4">
    <source>
        <dbReference type="ARBA" id="ARBA00022679"/>
    </source>
</evidence>
<dbReference type="EMBL" id="SRXW01000002">
    <property type="protein sequence ID" value="TGY89299.1"/>
    <property type="molecule type" value="Genomic_DNA"/>
</dbReference>
<feature type="domain" description="PAC" evidence="9">
    <location>
        <begin position="578"/>
        <end position="631"/>
    </location>
</feature>
<dbReference type="SMART" id="SM00091">
    <property type="entry name" value="PAS"/>
    <property type="match status" value="5"/>
</dbReference>
<dbReference type="Gene3D" id="3.30.565.10">
    <property type="entry name" value="Histidine kinase-like ATPase, C-terminal domain"/>
    <property type="match status" value="1"/>
</dbReference>
<dbReference type="SMART" id="SM00387">
    <property type="entry name" value="HATPase_c"/>
    <property type="match status" value="1"/>
</dbReference>
<proteinExistence type="predicted"/>
<dbReference type="Gene3D" id="1.10.287.130">
    <property type="match status" value="1"/>
</dbReference>
<dbReference type="Gene3D" id="3.30.450.20">
    <property type="entry name" value="PAS domain"/>
    <property type="match status" value="7"/>
</dbReference>
<dbReference type="PROSITE" id="PS50112">
    <property type="entry name" value="PAS"/>
    <property type="match status" value="2"/>
</dbReference>
<dbReference type="Pfam" id="PF02518">
    <property type="entry name" value="HATPase_c"/>
    <property type="match status" value="1"/>
</dbReference>
<name>A0A4V3RY96_9PROT</name>
<evidence type="ECO:0000313" key="10">
    <source>
        <dbReference type="EMBL" id="TGY89299.1"/>
    </source>
</evidence>
<dbReference type="InterPro" id="IPR004358">
    <property type="entry name" value="Sig_transdc_His_kin-like_C"/>
</dbReference>
<dbReference type="SUPFAM" id="SSF55785">
    <property type="entry name" value="PYP-like sensor domain (PAS domain)"/>
    <property type="match status" value="5"/>
</dbReference>
<dbReference type="InterPro" id="IPR036890">
    <property type="entry name" value="HATPase_C_sf"/>
</dbReference>
<dbReference type="InterPro" id="IPR003594">
    <property type="entry name" value="HATPase_dom"/>
</dbReference>
<comment type="caution">
    <text evidence="10">The sequence shown here is derived from an EMBL/GenBank/DDBJ whole genome shotgun (WGS) entry which is preliminary data.</text>
</comment>
<dbReference type="PANTHER" id="PTHR43304:SF1">
    <property type="entry name" value="PAC DOMAIN-CONTAINING PROTEIN"/>
    <property type="match status" value="1"/>
</dbReference>
<dbReference type="InterPro" id="IPR000700">
    <property type="entry name" value="PAS-assoc_C"/>
</dbReference>
<feature type="coiled-coil region" evidence="6">
    <location>
        <begin position="874"/>
        <end position="904"/>
    </location>
</feature>
<keyword evidence="4" id="KW-0808">Transferase</keyword>
<dbReference type="NCBIfam" id="TIGR00229">
    <property type="entry name" value="sensory_box"/>
    <property type="match status" value="1"/>
</dbReference>
<protein>
    <recommendedName>
        <fullName evidence="2">histidine kinase</fullName>
        <ecNumber evidence="2">2.7.13.3</ecNumber>
    </recommendedName>
</protein>
<dbReference type="InterPro" id="IPR052162">
    <property type="entry name" value="Sensor_kinase/Photoreceptor"/>
</dbReference>
<keyword evidence="3" id="KW-0597">Phosphoprotein</keyword>
<dbReference type="SMART" id="SM00086">
    <property type="entry name" value="PAC"/>
    <property type="match status" value="5"/>
</dbReference>
<dbReference type="InterPro" id="IPR000014">
    <property type="entry name" value="PAS"/>
</dbReference>
<dbReference type="CDD" id="cd00130">
    <property type="entry name" value="PAS"/>
    <property type="match status" value="3"/>
</dbReference>
<feature type="domain" description="PAS" evidence="8">
    <location>
        <begin position="760"/>
        <end position="831"/>
    </location>
</feature>
<dbReference type="SUPFAM" id="SSF47384">
    <property type="entry name" value="Homodimeric domain of signal transducing histidine kinase"/>
    <property type="match status" value="1"/>
</dbReference>
<evidence type="ECO:0000313" key="11">
    <source>
        <dbReference type="Proteomes" id="UP000308054"/>
    </source>
</evidence>
<evidence type="ECO:0000256" key="3">
    <source>
        <dbReference type="ARBA" id="ARBA00022553"/>
    </source>
</evidence>
<sequence length="1123" mass="123203">MERRSAPVASPAEGLIAGAFDALPEACAVIDSNGRIVRANAAFAALFSASSDSLAGRDLAPFYADPLDLHLAPWRTGSPSGQTGPVRLVPPRGEPFLAELRAAPAGSHFAVVVRPAESARAPAPDAHGGEGAYTLDFASGTVWFSGALCALMGVEADSGHADLDRWLDVVEETDREAALALLKAGPRDPNHLFRFTCRVRGADGVWRPLVHQVRVLRRGRRGQPLRLSGVAAPAGLADVPAHQEDARLSLALAASGLCHWEYDFEADIGSVSGDLHAGGDGRTFSFADWRARLHPDDVSRASAAFLGLQFGGRMDEIYRVRGSGQGWVIHRCLAEPAGRNRAFGFTRLVGLDEAGPAASLPGDVEGLDREAAQSVRSAALTTWTRDLQTGMLTVRGPIAERLGIRDGTLQVPADAWLERIHPDDRERFDLASLRHIAAAEGGELEYRIRDMENRYVRLRVRGGVSAQTADGRALTLSGIVTEVDETDALRRKLAETETRLTEAVEAARLTRWSFDYDDRLFLMSGPALAAIGFEGGDQPGAGEGVRIALEDWIARMHPDDLPRFREALATAAARDGAVEIEYRLRDSEGGYRWVGVRGAITERTPDGAPLRASGFLSEVTDRRRLEEELAARERQLADAIEAGLVGIWTIDHTTGERNARGDVLRWLGKSLDESRVTAEEWGTILHPDSVEAARELFARLGAGEIVGAIDLRLRSPDGWRWVRTEGRPLAFDAAGRALRSAGVMLDISAERAFADALAREKERIDTIYRRSPALMHTIDTQGRTTMVNDHWVATMGYKPEEVLGQPGSAVIHEADRERVERELIPRAFETGELWREPVRIVTKAGEVLETRLSAFVEYGPGRQPVAAHGVFEDVTDINRARREMEAYAEELERTNRELNRFATVASHDLQEPLRKIAAFSSLLRRRYHGQLDAEADSSLDFLIDAAGRMRTLIDDLLAYSRASSRPLKRERVDLERLVEDILARLEVSIAEAGGRVDCERLPVIEGDPMLLTLLFQNLVSNAIKYRGEAAPQVRIAAEPEGEFWRISVSDNGIGIESKFFDKIFAPFQRLHGREEYDGTGIGLAVCQQAVERHGGKIWLESEPGKGSRFHFTLPRSEAQDAAA</sequence>
<dbReference type="PRINTS" id="PR00344">
    <property type="entry name" value="BCTRLSENSOR"/>
</dbReference>
<dbReference type="Pfam" id="PF08447">
    <property type="entry name" value="PAS_3"/>
    <property type="match status" value="5"/>
</dbReference>
<dbReference type="InterPro" id="IPR005467">
    <property type="entry name" value="His_kinase_dom"/>
</dbReference>
<dbReference type="InterPro" id="IPR003661">
    <property type="entry name" value="HisK_dim/P_dom"/>
</dbReference>
<dbReference type="AlphaFoldDB" id="A0A4V3RY96"/>
<dbReference type="SMART" id="SM00388">
    <property type="entry name" value="HisKA"/>
    <property type="match status" value="1"/>
</dbReference>
<dbReference type="EC" id="2.7.13.3" evidence="2"/>
<accession>A0A4V3RY96</accession>
<evidence type="ECO:0000256" key="6">
    <source>
        <dbReference type="SAM" id="Coils"/>
    </source>
</evidence>
<keyword evidence="6" id="KW-0175">Coiled coil</keyword>
<keyword evidence="5" id="KW-0418">Kinase</keyword>
<dbReference type="FunFam" id="3.30.565.10:FF:000006">
    <property type="entry name" value="Sensor histidine kinase WalK"/>
    <property type="match status" value="1"/>
</dbReference>
<organism evidence="10 11">
    <name type="scientific">Marinicauda algicola</name>
    <dbReference type="NCBI Taxonomy" id="2029849"/>
    <lineage>
        <taxon>Bacteria</taxon>
        <taxon>Pseudomonadati</taxon>
        <taxon>Pseudomonadota</taxon>
        <taxon>Alphaproteobacteria</taxon>
        <taxon>Maricaulales</taxon>
        <taxon>Maricaulaceae</taxon>
        <taxon>Marinicauda</taxon>
    </lineage>
</organism>
<comment type="catalytic activity">
    <reaction evidence="1">
        <text>ATP + protein L-histidine = ADP + protein N-phospho-L-histidine.</text>
        <dbReference type="EC" id="2.7.13.3"/>
    </reaction>
</comment>
<evidence type="ECO:0000256" key="5">
    <source>
        <dbReference type="ARBA" id="ARBA00022777"/>
    </source>
</evidence>
<dbReference type="CDD" id="cd00082">
    <property type="entry name" value="HisKA"/>
    <property type="match status" value="1"/>
</dbReference>
<evidence type="ECO:0000256" key="1">
    <source>
        <dbReference type="ARBA" id="ARBA00000085"/>
    </source>
</evidence>
<dbReference type="InterPro" id="IPR013656">
    <property type="entry name" value="PAS_4"/>
</dbReference>
<dbReference type="Pfam" id="PF08448">
    <property type="entry name" value="PAS_4"/>
    <property type="match status" value="1"/>
</dbReference>
<evidence type="ECO:0000256" key="2">
    <source>
        <dbReference type="ARBA" id="ARBA00012438"/>
    </source>
</evidence>
<reference evidence="10 11" key="1">
    <citation type="journal article" date="2017" name="Int. J. Syst. Evol. Microbiol.">
        <title>Marinicauda algicola sp. nov., isolated from a marine red alga Rhodosorus marinus.</title>
        <authorList>
            <person name="Jeong S.E."/>
            <person name="Jeon S.H."/>
            <person name="Chun B.H."/>
            <person name="Kim D.W."/>
            <person name="Jeon C.O."/>
        </authorList>
    </citation>
    <scope>NUCLEOTIDE SEQUENCE [LARGE SCALE GENOMIC DNA]</scope>
    <source>
        <strain evidence="10 11">JCM 31718</strain>
    </source>
</reference>
<dbReference type="GO" id="GO:0000155">
    <property type="term" value="F:phosphorelay sensor kinase activity"/>
    <property type="evidence" value="ECO:0007669"/>
    <property type="project" value="InterPro"/>
</dbReference>
<evidence type="ECO:0000259" key="7">
    <source>
        <dbReference type="PROSITE" id="PS50109"/>
    </source>
</evidence>
<dbReference type="InterPro" id="IPR036097">
    <property type="entry name" value="HisK_dim/P_sf"/>
</dbReference>
<dbReference type="PROSITE" id="PS50109">
    <property type="entry name" value="HIS_KIN"/>
    <property type="match status" value="1"/>
</dbReference>
<dbReference type="PROSITE" id="PS50113">
    <property type="entry name" value="PAC"/>
    <property type="match status" value="1"/>
</dbReference>
<keyword evidence="11" id="KW-1185">Reference proteome</keyword>
<feature type="domain" description="Histidine kinase" evidence="7">
    <location>
        <begin position="904"/>
        <end position="1117"/>
    </location>
</feature>
<evidence type="ECO:0000259" key="9">
    <source>
        <dbReference type="PROSITE" id="PS50113"/>
    </source>
</evidence>
<dbReference type="Pfam" id="PF00512">
    <property type="entry name" value="HisKA"/>
    <property type="match status" value="1"/>
</dbReference>
<dbReference type="InterPro" id="IPR035965">
    <property type="entry name" value="PAS-like_dom_sf"/>
</dbReference>
<dbReference type="SUPFAM" id="SSF55874">
    <property type="entry name" value="ATPase domain of HSP90 chaperone/DNA topoisomerase II/histidine kinase"/>
    <property type="match status" value="1"/>
</dbReference>
<feature type="domain" description="PAS" evidence="8">
    <location>
        <begin position="12"/>
        <end position="59"/>
    </location>
</feature>